<keyword evidence="1" id="KW-0812">Transmembrane</keyword>
<dbReference type="RefSeq" id="WP_028529725.1">
    <property type="nucleotide sequence ID" value="NZ_CABLBR010000031.1"/>
</dbReference>
<gene>
    <name evidence="3" type="ORF">NQ502_05650</name>
</gene>
<dbReference type="PANTHER" id="PTHR40448">
    <property type="entry name" value="TWO-COMPONENT SENSOR HISTIDINE KINASE"/>
    <property type="match status" value="1"/>
</dbReference>
<protein>
    <submittedName>
        <fullName evidence="3">GHKL domain-containing protein</fullName>
    </submittedName>
</protein>
<dbReference type="PANTHER" id="PTHR40448:SF1">
    <property type="entry name" value="TWO-COMPONENT SENSOR HISTIDINE KINASE"/>
    <property type="match status" value="1"/>
</dbReference>
<keyword evidence="1" id="KW-0472">Membrane</keyword>
<dbReference type="CDD" id="cd16935">
    <property type="entry name" value="HATPase_AgrC-ComD-like"/>
    <property type="match status" value="1"/>
</dbReference>
<feature type="transmembrane region" description="Helical" evidence="1">
    <location>
        <begin position="196"/>
        <end position="216"/>
    </location>
</feature>
<feature type="transmembrane region" description="Helical" evidence="1">
    <location>
        <begin position="6"/>
        <end position="25"/>
    </location>
</feature>
<dbReference type="InterPro" id="IPR036890">
    <property type="entry name" value="HATPase_C_sf"/>
</dbReference>
<dbReference type="EMBL" id="CP102290">
    <property type="protein sequence ID" value="UWP60521.1"/>
    <property type="molecule type" value="Genomic_DNA"/>
</dbReference>
<feature type="transmembrane region" description="Helical" evidence="1">
    <location>
        <begin position="93"/>
        <end position="109"/>
    </location>
</feature>
<feature type="domain" description="Sensor histidine kinase NatK-like C-terminal" evidence="2">
    <location>
        <begin position="332"/>
        <end position="433"/>
    </location>
</feature>
<keyword evidence="1" id="KW-1133">Transmembrane helix</keyword>
<feature type="transmembrane region" description="Helical" evidence="1">
    <location>
        <begin position="129"/>
        <end position="146"/>
    </location>
</feature>
<evidence type="ECO:0000256" key="1">
    <source>
        <dbReference type="SAM" id="Phobius"/>
    </source>
</evidence>
<accession>A0ABY5VJX6</accession>
<proteinExistence type="predicted"/>
<dbReference type="Proteomes" id="UP001060164">
    <property type="component" value="Chromosome"/>
</dbReference>
<keyword evidence="4" id="KW-1185">Reference proteome</keyword>
<organism evidence="3 4">
    <name type="scientific">Ruminococcus gauvreauii</name>
    <dbReference type="NCBI Taxonomy" id="438033"/>
    <lineage>
        <taxon>Bacteria</taxon>
        <taxon>Bacillati</taxon>
        <taxon>Bacillota</taxon>
        <taxon>Clostridia</taxon>
        <taxon>Eubacteriales</taxon>
        <taxon>Oscillospiraceae</taxon>
        <taxon>Ruminococcus</taxon>
    </lineage>
</organism>
<evidence type="ECO:0000313" key="3">
    <source>
        <dbReference type="EMBL" id="UWP60521.1"/>
    </source>
</evidence>
<evidence type="ECO:0000259" key="2">
    <source>
        <dbReference type="Pfam" id="PF14501"/>
    </source>
</evidence>
<sequence>MIGGGQIISILEIIVTTYCGIQLGFRPCKMRWNHWAAKVLFGVLVGIWITLRIINVFYTKFAGIEYVFIGVYYCLLIILFFNIGFLRAFVQSVIYWQSIMVLQALVIYFCSTKERVTFLDYIGATQPWHWVHLGVTVCIIIVSVVLHQRKKGKAFVELRFRREYILVAGILLIVAIFYNLIFDNARVPNTGSQKDFVLVVFFVLVLNSLGILLWVYKAYQDMKYKSLMVTNDYNQVSTQYQLLQELHEEKRRQIHDSVQRNILLAGYLKNNQIEEAKRYLAGITDQMIQEKAPAFTGIPVIDIMLGYKRNAAQQLGIIFAMKLDVLFCPIALSDMCVLLGNLLDNAIEAVQALEVGQRRIFIKIITVNQIFTMQISNLYEGRRRKTDGKYQTTKKKRTLHGIGLASVSQIVERCGGIMEIRDNDACFKITITFFEKIN</sequence>
<name>A0ABY5VJX6_9FIRM</name>
<dbReference type="SUPFAM" id="SSF55874">
    <property type="entry name" value="ATPase domain of HSP90 chaperone/DNA topoisomerase II/histidine kinase"/>
    <property type="match status" value="1"/>
</dbReference>
<dbReference type="InterPro" id="IPR032834">
    <property type="entry name" value="NatK-like_C"/>
</dbReference>
<evidence type="ECO:0000313" key="4">
    <source>
        <dbReference type="Proteomes" id="UP001060164"/>
    </source>
</evidence>
<dbReference type="Gene3D" id="3.30.565.10">
    <property type="entry name" value="Histidine kinase-like ATPase, C-terminal domain"/>
    <property type="match status" value="1"/>
</dbReference>
<reference evidence="3" key="1">
    <citation type="journal article" date="2022" name="Cell">
        <title>Design, construction, and in vivo augmentation of a complex gut microbiome.</title>
        <authorList>
            <person name="Cheng A.G."/>
            <person name="Ho P.Y."/>
            <person name="Aranda-Diaz A."/>
            <person name="Jain S."/>
            <person name="Yu F.B."/>
            <person name="Meng X."/>
            <person name="Wang M."/>
            <person name="Iakiviak M."/>
            <person name="Nagashima K."/>
            <person name="Zhao A."/>
            <person name="Murugkar P."/>
            <person name="Patil A."/>
            <person name="Atabakhsh K."/>
            <person name="Weakley A."/>
            <person name="Yan J."/>
            <person name="Brumbaugh A.R."/>
            <person name="Higginbottom S."/>
            <person name="Dimas A."/>
            <person name="Shiver A.L."/>
            <person name="Deutschbauer A."/>
            <person name="Neff N."/>
            <person name="Sonnenburg J.L."/>
            <person name="Huang K.C."/>
            <person name="Fischbach M.A."/>
        </authorList>
    </citation>
    <scope>NUCLEOTIDE SEQUENCE</scope>
    <source>
        <strain evidence="3">DSM 19829</strain>
    </source>
</reference>
<feature type="transmembrane region" description="Helical" evidence="1">
    <location>
        <begin position="64"/>
        <end position="86"/>
    </location>
</feature>
<feature type="transmembrane region" description="Helical" evidence="1">
    <location>
        <begin position="164"/>
        <end position="181"/>
    </location>
</feature>
<dbReference type="Pfam" id="PF14501">
    <property type="entry name" value="HATPase_c_5"/>
    <property type="match status" value="1"/>
</dbReference>
<feature type="transmembrane region" description="Helical" evidence="1">
    <location>
        <begin position="37"/>
        <end position="58"/>
    </location>
</feature>